<proteinExistence type="predicted"/>
<sequence>MSSNLGAHGYSANPSLLRSRCTDKTDKNTSKDQTQATNSHNGFMATGPNSLPQGNTFNSRPIPITLPLVLAIGTKLVATTTRRPTCNPDLAYQRKQTDTQIINVPLLMSPLQCIELQLCQDSHYYHNSNQLTLPLVLSIPSPLLAQ</sequence>
<organism evidence="2 3">
    <name type="scientific">Puccinia striiformis f. sp. tritici PST-78</name>
    <dbReference type="NCBI Taxonomy" id="1165861"/>
    <lineage>
        <taxon>Eukaryota</taxon>
        <taxon>Fungi</taxon>
        <taxon>Dikarya</taxon>
        <taxon>Basidiomycota</taxon>
        <taxon>Pucciniomycotina</taxon>
        <taxon>Pucciniomycetes</taxon>
        <taxon>Pucciniales</taxon>
        <taxon>Pucciniaceae</taxon>
        <taxon>Puccinia</taxon>
    </lineage>
</organism>
<evidence type="ECO:0000256" key="1">
    <source>
        <dbReference type="SAM" id="MobiDB-lite"/>
    </source>
</evidence>
<dbReference type="EMBL" id="AJIL01000176">
    <property type="protein sequence ID" value="KNE92094.1"/>
    <property type="molecule type" value="Genomic_DNA"/>
</dbReference>
<reference evidence="3" key="1">
    <citation type="submission" date="2014-03" db="EMBL/GenBank/DDBJ databases">
        <title>The Genome Sequence of Puccinia striiformis f. sp. tritici PST-78.</title>
        <authorList>
            <consortium name="The Broad Institute Genome Sequencing Platform"/>
            <person name="Cuomo C."/>
            <person name="Hulbert S."/>
            <person name="Chen X."/>
            <person name="Walker B."/>
            <person name="Young S.K."/>
            <person name="Zeng Q."/>
            <person name="Gargeya S."/>
            <person name="Fitzgerald M."/>
            <person name="Haas B."/>
            <person name="Abouelleil A."/>
            <person name="Alvarado L."/>
            <person name="Arachchi H.M."/>
            <person name="Berlin A.M."/>
            <person name="Chapman S.B."/>
            <person name="Goldberg J."/>
            <person name="Griggs A."/>
            <person name="Gujja S."/>
            <person name="Hansen M."/>
            <person name="Howarth C."/>
            <person name="Imamovic A."/>
            <person name="Larimer J."/>
            <person name="McCowan C."/>
            <person name="Montmayeur A."/>
            <person name="Murphy C."/>
            <person name="Neiman D."/>
            <person name="Pearson M."/>
            <person name="Priest M."/>
            <person name="Roberts A."/>
            <person name="Saif S."/>
            <person name="Shea T."/>
            <person name="Sisk P."/>
            <person name="Sykes S."/>
            <person name="Wortman J."/>
            <person name="Nusbaum C."/>
            <person name="Birren B."/>
        </authorList>
    </citation>
    <scope>NUCLEOTIDE SEQUENCE [LARGE SCALE GENOMIC DNA]</scope>
    <source>
        <strain evidence="3">race PST-78</strain>
    </source>
</reference>
<accession>A0A0L0UZC3</accession>
<gene>
    <name evidence="2" type="ORF">PSTG_14526</name>
</gene>
<keyword evidence="3" id="KW-1185">Reference proteome</keyword>
<feature type="compositionally biased region" description="Basic and acidic residues" evidence="1">
    <location>
        <begin position="20"/>
        <end position="30"/>
    </location>
</feature>
<feature type="compositionally biased region" description="Polar residues" evidence="1">
    <location>
        <begin position="31"/>
        <end position="51"/>
    </location>
</feature>
<dbReference type="AlphaFoldDB" id="A0A0L0UZC3"/>
<evidence type="ECO:0000313" key="2">
    <source>
        <dbReference type="EMBL" id="KNE92094.1"/>
    </source>
</evidence>
<name>A0A0L0UZC3_9BASI</name>
<protein>
    <submittedName>
        <fullName evidence="2">Uncharacterized protein</fullName>
    </submittedName>
</protein>
<dbReference type="Proteomes" id="UP000054564">
    <property type="component" value="Unassembled WGS sequence"/>
</dbReference>
<evidence type="ECO:0000313" key="3">
    <source>
        <dbReference type="Proteomes" id="UP000054564"/>
    </source>
</evidence>
<comment type="caution">
    <text evidence="2">The sequence shown here is derived from an EMBL/GenBank/DDBJ whole genome shotgun (WGS) entry which is preliminary data.</text>
</comment>
<feature type="region of interest" description="Disordered" evidence="1">
    <location>
        <begin position="1"/>
        <end position="51"/>
    </location>
</feature>